<dbReference type="AlphaFoldDB" id="A0A0D1IAM6"/>
<dbReference type="Proteomes" id="UP000032247">
    <property type="component" value="Unassembled WGS sequence"/>
</dbReference>
<sequence length="46" mass="4946">MSDCREIPAVFFALKNGALSVERENAAYSNYSMTGRAGESGSNEKS</sequence>
<comment type="caution">
    <text evidence="1">The sequence shown here is derived from an EMBL/GenBank/DDBJ whole genome shotgun (WGS) entry which is preliminary data.</text>
</comment>
<gene>
    <name evidence="1" type="ORF">SC09_contig4orf00919</name>
</gene>
<dbReference type="EMBL" id="JXBC01000013">
    <property type="protein sequence ID" value="KIU05963.1"/>
    <property type="molecule type" value="Genomic_DNA"/>
</dbReference>
<evidence type="ECO:0000313" key="1">
    <source>
        <dbReference type="EMBL" id="KIU05963.1"/>
    </source>
</evidence>
<evidence type="ECO:0000313" key="2">
    <source>
        <dbReference type="Proteomes" id="UP000032247"/>
    </source>
</evidence>
<organism evidence="1 2">
    <name type="scientific">Bacillus subtilis</name>
    <dbReference type="NCBI Taxonomy" id="1423"/>
    <lineage>
        <taxon>Bacteria</taxon>
        <taxon>Bacillati</taxon>
        <taxon>Bacillota</taxon>
        <taxon>Bacilli</taxon>
        <taxon>Bacillales</taxon>
        <taxon>Bacillaceae</taxon>
        <taxon>Bacillus</taxon>
    </lineage>
</organism>
<protein>
    <submittedName>
        <fullName evidence="1">Uncharacterized protein</fullName>
    </submittedName>
</protein>
<accession>A0A0D1IAM6</accession>
<proteinExistence type="predicted"/>
<reference evidence="1 2" key="1">
    <citation type="submission" date="2014-12" db="EMBL/GenBank/DDBJ databases">
        <title>Comparative genome analysis of Bacillus coagulans HM-08, Clostridium butyricum HM-68, Bacillus subtilis HM-66 and Bacillus licheniformis BL-09.</title>
        <authorList>
            <person name="Zhang H."/>
        </authorList>
    </citation>
    <scope>NUCLEOTIDE SEQUENCE [LARGE SCALE GENOMIC DNA]</scope>
    <source>
        <strain evidence="1 2">HM-66</strain>
    </source>
</reference>
<name>A0A0D1IAM6_BACIU</name>